<proteinExistence type="predicted"/>
<protein>
    <submittedName>
        <fullName evidence="1">Uncharacterized protein</fullName>
    </submittedName>
</protein>
<evidence type="ECO:0000313" key="2">
    <source>
        <dbReference type="Proteomes" id="UP000799770"/>
    </source>
</evidence>
<evidence type="ECO:0000313" key="1">
    <source>
        <dbReference type="EMBL" id="KAF2121006.1"/>
    </source>
</evidence>
<accession>A0A6A5ZP55</accession>
<reference evidence="1" key="1">
    <citation type="journal article" date="2020" name="Stud. Mycol.">
        <title>101 Dothideomycetes genomes: a test case for predicting lifestyles and emergence of pathogens.</title>
        <authorList>
            <person name="Haridas S."/>
            <person name="Albert R."/>
            <person name="Binder M."/>
            <person name="Bloem J."/>
            <person name="Labutti K."/>
            <person name="Salamov A."/>
            <person name="Andreopoulos B."/>
            <person name="Baker S."/>
            <person name="Barry K."/>
            <person name="Bills G."/>
            <person name="Bluhm B."/>
            <person name="Cannon C."/>
            <person name="Castanera R."/>
            <person name="Culley D."/>
            <person name="Daum C."/>
            <person name="Ezra D."/>
            <person name="Gonzalez J."/>
            <person name="Henrissat B."/>
            <person name="Kuo A."/>
            <person name="Liang C."/>
            <person name="Lipzen A."/>
            <person name="Lutzoni F."/>
            <person name="Magnuson J."/>
            <person name="Mondo S."/>
            <person name="Nolan M."/>
            <person name="Ohm R."/>
            <person name="Pangilinan J."/>
            <person name="Park H.-J."/>
            <person name="Ramirez L."/>
            <person name="Alfaro M."/>
            <person name="Sun H."/>
            <person name="Tritt A."/>
            <person name="Yoshinaga Y."/>
            <person name="Zwiers L.-H."/>
            <person name="Turgeon B."/>
            <person name="Goodwin S."/>
            <person name="Spatafora J."/>
            <person name="Crous P."/>
            <person name="Grigoriev I."/>
        </authorList>
    </citation>
    <scope>NUCLEOTIDE SEQUENCE</scope>
    <source>
        <strain evidence="1">CBS 627.86</strain>
    </source>
</reference>
<sequence>MSASDPFDIDRIVSLWTELLNLQVKIGYYPREDSISFPPPEGRPVDEALCQELHLTEEVITLLKRLPCPSSFDEAWETPIFYESMAIPFTENEWIRNSRDPERYLLGGIEPLRPDFMKPEELALVLMQDEPGHHLILDTKANTIRFFMVMIPPYDSGDEEEEWAERPDDRMHYRNYPARPAVEVLEELVAKFRDLEWVPVRYDGGWPDILTAQNDGDEEHPNVYTNAKNTLREQFGWPDNFKQEEWDRQKNDIWKRLLYQL</sequence>
<dbReference type="Proteomes" id="UP000799770">
    <property type="component" value="Unassembled WGS sequence"/>
</dbReference>
<name>A0A6A5ZP55_9PLEO</name>
<dbReference type="EMBL" id="ML977313">
    <property type="protein sequence ID" value="KAF2121006.1"/>
    <property type="molecule type" value="Genomic_DNA"/>
</dbReference>
<dbReference type="AlphaFoldDB" id="A0A6A5ZP55"/>
<dbReference type="OrthoDB" id="5343383at2759"/>
<gene>
    <name evidence="1" type="ORF">BDV96DRAFT_641643</name>
</gene>
<keyword evidence="2" id="KW-1185">Reference proteome</keyword>
<organism evidence="1 2">
    <name type="scientific">Lophiotrema nucula</name>
    <dbReference type="NCBI Taxonomy" id="690887"/>
    <lineage>
        <taxon>Eukaryota</taxon>
        <taxon>Fungi</taxon>
        <taxon>Dikarya</taxon>
        <taxon>Ascomycota</taxon>
        <taxon>Pezizomycotina</taxon>
        <taxon>Dothideomycetes</taxon>
        <taxon>Pleosporomycetidae</taxon>
        <taxon>Pleosporales</taxon>
        <taxon>Lophiotremataceae</taxon>
        <taxon>Lophiotrema</taxon>
    </lineage>
</organism>